<dbReference type="PANTHER" id="PTHR23043">
    <property type="entry name" value="HYPOXIA-INDUCIBLE FACTOR 1 ALPHA"/>
    <property type="match status" value="1"/>
</dbReference>
<keyword evidence="6" id="KW-0238">DNA-binding</keyword>
<dbReference type="SUPFAM" id="SSF55785">
    <property type="entry name" value="PYP-like sensor domain (PAS domain)"/>
    <property type="match status" value="2"/>
</dbReference>
<reference evidence="14" key="1">
    <citation type="submission" date="2025-08" db="UniProtKB">
        <authorList>
            <consortium name="RefSeq"/>
        </authorList>
    </citation>
    <scope>IDENTIFICATION</scope>
    <source>
        <strain evidence="14">J_2021</strain>
        <tissue evidence="14">Erythrocytes</tissue>
    </source>
</reference>
<dbReference type="InterPro" id="IPR013655">
    <property type="entry name" value="PAS_fold_3"/>
</dbReference>
<dbReference type="GO" id="GO:0005667">
    <property type="term" value="C:transcription regulator complex"/>
    <property type="evidence" value="ECO:0000318"/>
    <property type="project" value="GO_Central"/>
</dbReference>
<dbReference type="Pfam" id="PF23183">
    <property type="entry name" value="bHLH_NPAS4"/>
    <property type="match status" value="1"/>
</dbReference>
<dbReference type="Proteomes" id="UP000186698">
    <property type="component" value="Chromosome 4S"/>
</dbReference>
<evidence type="ECO:0000256" key="6">
    <source>
        <dbReference type="ARBA" id="ARBA00023125"/>
    </source>
</evidence>
<keyword evidence="13" id="KW-1185">Reference proteome</keyword>
<evidence type="ECO:0000313" key="13">
    <source>
        <dbReference type="Proteomes" id="UP000186698"/>
    </source>
</evidence>
<evidence type="ECO:0000259" key="12">
    <source>
        <dbReference type="PROSITE" id="PS50888"/>
    </source>
</evidence>
<evidence type="ECO:0000313" key="14">
    <source>
        <dbReference type="RefSeq" id="XP_041416619.1"/>
    </source>
</evidence>
<keyword evidence="5" id="KW-0805">Transcription regulation</keyword>
<dbReference type="CDD" id="cd19697">
    <property type="entry name" value="bHLH-PAS_NPAS4_PASD10"/>
    <property type="match status" value="1"/>
</dbReference>
<dbReference type="GeneID" id="108714911"/>
<dbReference type="CTD" id="108714911"/>
<feature type="region of interest" description="Disordered" evidence="10">
    <location>
        <begin position="636"/>
        <end position="667"/>
    </location>
</feature>
<protein>
    <submittedName>
        <fullName evidence="14">Neuronal PAS domain-containing protein 4A-like isoform X1</fullName>
    </submittedName>
</protein>
<dbReference type="GO" id="GO:0000977">
    <property type="term" value="F:RNA polymerase II transcription regulatory region sequence-specific DNA binding"/>
    <property type="evidence" value="ECO:0000318"/>
    <property type="project" value="GO_Central"/>
</dbReference>
<dbReference type="InterPro" id="IPR035965">
    <property type="entry name" value="PAS-like_dom_sf"/>
</dbReference>
<dbReference type="GO" id="GO:0030154">
    <property type="term" value="P:cell differentiation"/>
    <property type="evidence" value="ECO:0007669"/>
    <property type="project" value="UniProtKB-KW"/>
</dbReference>
<evidence type="ECO:0000256" key="1">
    <source>
        <dbReference type="ARBA" id="ARBA00004123"/>
    </source>
</evidence>
<dbReference type="SMART" id="SM00091">
    <property type="entry name" value="PAS"/>
    <property type="match status" value="2"/>
</dbReference>
<dbReference type="GO" id="GO:0046983">
    <property type="term" value="F:protein dimerization activity"/>
    <property type="evidence" value="ECO:0007669"/>
    <property type="project" value="InterPro"/>
</dbReference>
<keyword evidence="3" id="KW-0221">Differentiation</keyword>
<dbReference type="Pfam" id="PF08447">
    <property type="entry name" value="PAS_3"/>
    <property type="match status" value="1"/>
</dbReference>
<dbReference type="PROSITE" id="PS50112">
    <property type="entry name" value="PAS"/>
    <property type="match status" value="2"/>
</dbReference>
<feature type="domain" description="PAS" evidence="11">
    <location>
        <begin position="70"/>
        <end position="135"/>
    </location>
</feature>
<dbReference type="OrthoDB" id="9978016at2759"/>
<dbReference type="InterPro" id="IPR000014">
    <property type="entry name" value="PAS"/>
</dbReference>
<evidence type="ECO:0000256" key="5">
    <source>
        <dbReference type="ARBA" id="ARBA00023015"/>
    </source>
</evidence>
<evidence type="ECO:0000256" key="2">
    <source>
        <dbReference type="ARBA" id="ARBA00022737"/>
    </source>
</evidence>
<evidence type="ECO:0000256" key="10">
    <source>
        <dbReference type="SAM" id="MobiDB-lite"/>
    </source>
</evidence>
<dbReference type="GO" id="GO:0007399">
    <property type="term" value="P:nervous system development"/>
    <property type="evidence" value="ECO:0007669"/>
    <property type="project" value="UniProtKB-KW"/>
</dbReference>
<keyword evidence="9" id="KW-0539">Nucleus</keyword>
<keyword evidence="4" id="KW-0524">Neurogenesis</keyword>
<dbReference type="KEGG" id="xla:108714911"/>
<dbReference type="AlphaFoldDB" id="A0A8J1KK40"/>
<proteinExistence type="predicted"/>
<dbReference type="GO" id="GO:0005634">
    <property type="term" value="C:nucleus"/>
    <property type="evidence" value="ECO:0000318"/>
    <property type="project" value="GO_Central"/>
</dbReference>
<evidence type="ECO:0000256" key="4">
    <source>
        <dbReference type="ARBA" id="ARBA00022902"/>
    </source>
</evidence>
<organism evidence="13 14">
    <name type="scientific">Xenopus laevis</name>
    <name type="common">African clawed frog</name>
    <dbReference type="NCBI Taxonomy" id="8355"/>
    <lineage>
        <taxon>Eukaryota</taxon>
        <taxon>Metazoa</taxon>
        <taxon>Chordata</taxon>
        <taxon>Craniata</taxon>
        <taxon>Vertebrata</taxon>
        <taxon>Euteleostomi</taxon>
        <taxon>Amphibia</taxon>
        <taxon>Batrachia</taxon>
        <taxon>Anura</taxon>
        <taxon>Pipoidea</taxon>
        <taxon>Pipidae</taxon>
        <taxon>Xenopodinae</taxon>
        <taxon>Xenopus</taxon>
        <taxon>Xenopus</taxon>
    </lineage>
</organism>
<dbReference type="PROSITE" id="PS50888">
    <property type="entry name" value="BHLH"/>
    <property type="match status" value="1"/>
</dbReference>
<name>A0A8J1KK40_XENLA</name>
<keyword evidence="7" id="KW-0010">Activator</keyword>
<dbReference type="GO" id="GO:0000981">
    <property type="term" value="F:DNA-binding transcription factor activity, RNA polymerase II-specific"/>
    <property type="evidence" value="ECO:0000318"/>
    <property type="project" value="GO_Central"/>
</dbReference>
<sequence>MYRSTKGASKARRDQINAEIRNLKELLPISEGDKVRLSYLHIMSLACIYTRKSVFFSKGQHTEELEGLLSNQDLMDFVHSLPGFLLTFTSEGKLIYVSENVADHLGHSMVDLVAQGDSIYDIIDPSDHFVMRNQLAMPSSPDSERMFRCRFNTSKTARRQSAGNKMILIRGRFQQPPTGTYWSSNPVFTAFCIPLDPKPNVIQSHLLVDFFESQHAKDLSLLGVSDSSLQYLCYEKSDLINQSWYNLIHPEDLAHLSKQHLKLLNESCEGRAEMVIRLQRKDQLWVWMYSILILEASEASITSYNYIISQEEAWCLRQQLTSEETPVPISAGASFYQDTLLSPGDLSSPDQVFTPLANTPTSVGQSFDFSEPMAIDSEDPILCQTTIPLVENVVPPEGQSENQSLFTLFRPTSHEQTFRRDQLGSVTPKDFTCTPPYTPHQNCSFLFGTLENPPQTTSEQETTILNPEMYYSYCSSLYEKLPPTPDSPGDGGDCTVMRVPEIPGPLYVDLPMLPEGLVTPETSPINQAMFKYSEQEKSEIDLLVKQIGSLSNVFSGVSTKELSSPDTMLLSGHGLAYRSVSLPACLPEIDTTSSFPRSWKSIDLSIFLTCQDPSLPSSGHPVCSLYKDLPDSPPFAETGSPCSALEEDEVGGDLSASPSMTSNVTTDLSPEECSFLEELMSYKTDLEAGASEIQCDRFNDELYQLQIQLQDGFQQGEKLKGVAALWGKGYLVSCIIYNHNLDQWLNLVAWALHGPQKN</sequence>
<dbReference type="InterPro" id="IPR011598">
    <property type="entry name" value="bHLH_dom"/>
</dbReference>
<evidence type="ECO:0000256" key="9">
    <source>
        <dbReference type="ARBA" id="ARBA00023242"/>
    </source>
</evidence>
<evidence type="ECO:0000256" key="8">
    <source>
        <dbReference type="ARBA" id="ARBA00023163"/>
    </source>
</evidence>
<dbReference type="GO" id="GO:0006357">
    <property type="term" value="P:regulation of transcription by RNA polymerase II"/>
    <property type="evidence" value="ECO:0000318"/>
    <property type="project" value="GO_Central"/>
</dbReference>
<comment type="subcellular location">
    <subcellularLocation>
        <location evidence="1">Nucleus</location>
    </subcellularLocation>
</comment>
<dbReference type="Gene3D" id="3.30.450.20">
    <property type="entry name" value="PAS domain"/>
    <property type="match status" value="2"/>
</dbReference>
<evidence type="ECO:0000256" key="7">
    <source>
        <dbReference type="ARBA" id="ARBA00023159"/>
    </source>
</evidence>
<gene>
    <name evidence="14" type="primary">LOC108714911</name>
</gene>
<feature type="domain" description="BHLH" evidence="12">
    <location>
        <begin position="1"/>
        <end position="53"/>
    </location>
</feature>
<accession>A0A8J1KK40</accession>
<evidence type="ECO:0000259" key="11">
    <source>
        <dbReference type="PROSITE" id="PS50112"/>
    </source>
</evidence>
<feature type="domain" description="PAS" evidence="11">
    <location>
        <begin position="221"/>
        <end position="267"/>
    </location>
</feature>
<dbReference type="InterPro" id="IPR056192">
    <property type="entry name" value="bHLH_NPAS4"/>
</dbReference>
<dbReference type="RefSeq" id="XP_041416619.1">
    <property type="nucleotide sequence ID" value="XM_041560685.1"/>
</dbReference>
<keyword evidence="8" id="KW-0804">Transcription</keyword>
<feature type="compositionally biased region" description="Polar residues" evidence="10">
    <location>
        <begin position="656"/>
        <end position="667"/>
    </location>
</feature>
<dbReference type="PANTHER" id="PTHR23043:SF24">
    <property type="entry name" value="NEURONAL PAS DOMAIN-CONTAINING PROTEIN 4"/>
    <property type="match status" value="1"/>
</dbReference>
<evidence type="ECO:0000256" key="3">
    <source>
        <dbReference type="ARBA" id="ARBA00022782"/>
    </source>
</evidence>
<dbReference type="CDD" id="cd00130">
    <property type="entry name" value="PAS"/>
    <property type="match status" value="2"/>
</dbReference>
<keyword evidence="2" id="KW-0677">Repeat</keyword>